<name>K9TCT5_9CYAN</name>
<keyword evidence="2" id="KW-0812">Transmembrane</keyword>
<dbReference type="InParanoid" id="K9TCT5"/>
<keyword evidence="2" id="KW-1133">Transmembrane helix</keyword>
<feature type="compositionally biased region" description="Pro residues" evidence="1">
    <location>
        <begin position="251"/>
        <end position="267"/>
    </location>
</feature>
<gene>
    <name evidence="3" type="ORF">Oscil6304_0978</name>
</gene>
<evidence type="ECO:0000256" key="1">
    <source>
        <dbReference type="SAM" id="MobiDB-lite"/>
    </source>
</evidence>
<evidence type="ECO:0000256" key="2">
    <source>
        <dbReference type="SAM" id="Phobius"/>
    </source>
</evidence>
<keyword evidence="4" id="KW-1185">Reference proteome</keyword>
<accession>K9TCT5</accession>
<evidence type="ECO:0000313" key="3">
    <source>
        <dbReference type="EMBL" id="AFY80707.1"/>
    </source>
</evidence>
<dbReference type="HOGENOM" id="CLU_806175_0_0_3"/>
<dbReference type="AlphaFoldDB" id="K9TCT5"/>
<proteinExistence type="predicted"/>
<protein>
    <submittedName>
        <fullName evidence="3">Uncharacterized protein</fullName>
    </submittedName>
</protein>
<dbReference type="STRING" id="56110.Oscil6304_0978"/>
<organism evidence="3 4">
    <name type="scientific">Oscillatoria acuminata PCC 6304</name>
    <dbReference type="NCBI Taxonomy" id="56110"/>
    <lineage>
        <taxon>Bacteria</taxon>
        <taxon>Bacillati</taxon>
        <taxon>Cyanobacteriota</taxon>
        <taxon>Cyanophyceae</taxon>
        <taxon>Oscillatoriophycideae</taxon>
        <taxon>Oscillatoriales</taxon>
        <taxon>Oscillatoriaceae</taxon>
        <taxon>Oscillatoria</taxon>
    </lineage>
</organism>
<dbReference type="eggNOG" id="COG3577">
    <property type="taxonomic scope" value="Bacteria"/>
</dbReference>
<dbReference type="Proteomes" id="UP000010367">
    <property type="component" value="Chromosome"/>
</dbReference>
<evidence type="ECO:0000313" key="4">
    <source>
        <dbReference type="Proteomes" id="UP000010367"/>
    </source>
</evidence>
<keyword evidence="2" id="KW-0472">Membrane</keyword>
<dbReference type="eggNOG" id="COG0526">
    <property type="taxonomic scope" value="Bacteria"/>
</dbReference>
<dbReference type="EMBL" id="CP003607">
    <property type="protein sequence ID" value="AFY80707.1"/>
    <property type="molecule type" value="Genomic_DNA"/>
</dbReference>
<dbReference type="KEGG" id="oac:Oscil6304_0978"/>
<feature type="region of interest" description="Disordered" evidence="1">
    <location>
        <begin position="245"/>
        <end position="268"/>
    </location>
</feature>
<feature type="transmembrane region" description="Helical" evidence="2">
    <location>
        <begin position="111"/>
        <end position="132"/>
    </location>
</feature>
<sequence length="344" mass="38003">MPDSHPLFNHFPCPRCGASVRLKPRTHQLNCPNCDWQDSLFQPGEPVRPQSFITTNVTTSEVKCPSIPQLSDRFSSQSTQKAELPVWLCQSSARSAQTLGAIAPNRSKISILLTTVAIAAVTLTALNLFGGFTPKFEPSVMLSPPSPVDEVEAIPAEDSFRQAVNAAMTAATLTQSARTQAQWQTVESWWSEAIALMEAVPDQSPDRPVAEQKAVEYQTNWSYAQQQITQIAYAPPPPPPLFPMPVTNSPLLPPPPPDQAPSPPPQPHEIFRYAVNQAMSAASLTQWAETQEDWIQITQEWQQAIGLMKSVPEESLDYSTAQQKAQEYQTNLLYAQERVSQLSP</sequence>
<reference evidence="3 4" key="1">
    <citation type="submission" date="2012-06" db="EMBL/GenBank/DDBJ databases">
        <title>Finished chromosome of genome of Oscillatoria acuminata PCC 6304.</title>
        <authorList>
            <consortium name="US DOE Joint Genome Institute"/>
            <person name="Gugger M."/>
            <person name="Coursin T."/>
            <person name="Rippka R."/>
            <person name="Tandeau De Marsac N."/>
            <person name="Huntemann M."/>
            <person name="Wei C.-L."/>
            <person name="Han J."/>
            <person name="Detter J.C."/>
            <person name="Han C."/>
            <person name="Tapia R."/>
            <person name="Davenport K."/>
            <person name="Daligault H."/>
            <person name="Erkkila T."/>
            <person name="Gu W."/>
            <person name="Munk A.C.C."/>
            <person name="Teshima H."/>
            <person name="Xu Y."/>
            <person name="Chain P."/>
            <person name="Chen A."/>
            <person name="Krypides N."/>
            <person name="Mavromatis K."/>
            <person name="Markowitz V."/>
            <person name="Szeto E."/>
            <person name="Ivanova N."/>
            <person name="Mikhailova N."/>
            <person name="Ovchinnikova G."/>
            <person name="Pagani I."/>
            <person name="Pati A."/>
            <person name="Goodwin L."/>
            <person name="Peters L."/>
            <person name="Pitluck S."/>
            <person name="Woyke T."/>
            <person name="Kerfeld C."/>
        </authorList>
    </citation>
    <scope>NUCLEOTIDE SEQUENCE [LARGE SCALE GENOMIC DNA]</scope>
    <source>
        <strain evidence="3 4">PCC 6304</strain>
    </source>
</reference>